<feature type="transmembrane region" description="Helical" evidence="2">
    <location>
        <begin position="326"/>
        <end position="351"/>
    </location>
</feature>
<dbReference type="EMBL" id="JBGGTQ010000004">
    <property type="protein sequence ID" value="MEZ0492569.1"/>
    <property type="molecule type" value="Genomic_DNA"/>
</dbReference>
<dbReference type="InterPro" id="IPR000160">
    <property type="entry name" value="GGDEF_dom"/>
</dbReference>
<dbReference type="CDD" id="cd01949">
    <property type="entry name" value="GGDEF"/>
    <property type="match status" value="1"/>
</dbReference>
<dbReference type="InterPro" id="IPR043128">
    <property type="entry name" value="Rev_trsase/Diguanyl_cyclase"/>
</dbReference>
<feature type="transmembrane region" description="Helical" evidence="2">
    <location>
        <begin position="218"/>
        <end position="241"/>
    </location>
</feature>
<evidence type="ECO:0000313" key="5">
    <source>
        <dbReference type="Proteomes" id="UP001566476"/>
    </source>
</evidence>
<dbReference type="PROSITE" id="PS50887">
    <property type="entry name" value="GGDEF"/>
    <property type="match status" value="1"/>
</dbReference>
<dbReference type="NCBIfam" id="TIGR00254">
    <property type="entry name" value="GGDEF"/>
    <property type="match status" value="1"/>
</dbReference>
<dbReference type="Proteomes" id="UP001566476">
    <property type="component" value="Unassembled WGS sequence"/>
</dbReference>
<keyword evidence="2" id="KW-0472">Membrane</keyword>
<dbReference type="EC" id="2.7.7.65" evidence="4"/>
<feature type="transmembrane region" description="Helical" evidence="2">
    <location>
        <begin position="253"/>
        <end position="276"/>
    </location>
</feature>
<dbReference type="InterPro" id="IPR050469">
    <property type="entry name" value="Diguanylate_Cyclase"/>
</dbReference>
<organism evidence="4 5">
    <name type="scientific">Kineococcus mangrovi</name>
    <dbReference type="NCBI Taxonomy" id="1660183"/>
    <lineage>
        <taxon>Bacteria</taxon>
        <taxon>Bacillati</taxon>
        <taxon>Actinomycetota</taxon>
        <taxon>Actinomycetes</taxon>
        <taxon>Kineosporiales</taxon>
        <taxon>Kineosporiaceae</taxon>
        <taxon>Kineococcus</taxon>
    </lineage>
</organism>
<keyword evidence="4" id="KW-0808">Transferase</keyword>
<feature type="region of interest" description="Disordered" evidence="1">
    <location>
        <begin position="151"/>
        <end position="185"/>
    </location>
</feature>
<feature type="transmembrane region" description="Helical" evidence="2">
    <location>
        <begin position="282"/>
        <end position="305"/>
    </location>
</feature>
<evidence type="ECO:0000256" key="1">
    <source>
        <dbReference type="SAM" id="MobiDB-lite"/>
    </source>
</evidence>
<keyword evidence="2" id="KW-1133">Transmembrane helix</keyword>
<dbReference type="SMART" id="SM00267">
    <property type="entry name" value="GGDEF"/>
    <property type="match status" value="1"/>
</dbReference>
<dbReference type="InterPro" id="IPR029787">
    <property type="entry name" value="Nucleotide_cyclase"/>
</dbReference>
<dbReference type="Gene3D" id="3.30.70.270">
    <property type="match status" value="1"/>
</dbReference>
<evidence type="ECO:0000256" key="2">
    <source>
        <dbReference type="SAM" id="Phobius"/>
    </source>
</evidence>
<feature type="compositionally biased region" description="Low complexity" evidence="1">
    <location>
        <begin position="155"/>
        <end position="172"/>
    </location>
</feature>
<keyword evidence="5" id="KW-1185">Reference proteome</keyword>
<dbReference type="RefSeq" id="WP_370718612.1">
    <property type="nucleotide sequence ID" value="NZ_JBGGTQ010000004.1"/>
</dbReference>
<feature type="transmembrane region" description="Helical" evidence="2">
    <location>
        <begin position="34"/>
        <end position="51"/>
    </location>
</feature>
<gene>
    <name evidence="4" type="ORF">AB2L28_10000</name>
</gene>
<feature type="transmembrane region" description="Helical" evidence="2">
    <location>
        <begin position="88"/>
        <end position="108"/>
    </location>
</feature>
<dbReference type="PANTHER" id="PTHR45138">
    <property type="entry name" value="REGULATORY COMPONENTS OF SENSORY TRANSDUCTION SYSTEM"/>
    <property type="match status" value="1"/>
</dbReference>
<proteinExistence type="predicted"/>
<feature type="transmembrane region" description="Helical" evidence="2">
    <location>
        <begin position="57"/>
        <end position="79"/>
    </location>
</feature>
<feature type="domain" description="GGDEF" evidence="3">
    <location>
        <begin position="451"/>
        <end position="582"/>
    </location>
</feature>
<evidence type="ECO:0000259" key="3">
    <source>
        <dbReference type="PROSITE" id="PS50887"/>
    </source>
</evidence>
<comment type="caution">
    <text evidence="4">The sequence shown here is derived from an EMBL/GenBank/DDBJ whole genome shotgun (WGS) entry which is preliminary data.</text>
</comment>
<reference evidence="4 5" key="1">
    <citation type="submission" date="2024-07" db="EMBL/GenBank/DDBJ databases">
        <authorList>
            <person name="Thanompreechachai J."/>
            <person name="Duangmal K."/>
        </authorList>
    </citation>
    <scope>NUCLEOTIDE SEQUENCE [LARGE SCALE GENOMIC DNA]</scope>
    <source>
        <strain evidence="4 5">TBRC 1896</strain>
    </source>
</reference>
<feature type="transmembrane region" description="Helical" evidence="2">
    <location>
        <begin position="363"/>
        <end position="382"/>
    </location>
</feature>
<dbReference type="PANTHER" id="PTHR45138:SF9">
    <property type="entry name" value="DIGUANYLATE CYCLASE DGCM-RELATED"/>
    <property type="match status" value="1"/>
</dbReference>
<keyword evidence="2" id="KW-0812">Transmembrane</keyword>
<dbReference type="SUPFAM" id="SSF55073">
    <property type="entry name" value="Nucleotide cyclase"/>
    <property type="match status" value="1"/>
</dbReference>
<name>A0ABV4I1M0_9ACTN</name>
<keyword evidence="4" id="KW-0548">Nucleotidyltransferase</keyword>
<feature type="region of interest" description="Disordered" evidence="1">
    <location>
        <begin position="1"/>
        <end position="30"/>
    </location>
</feature>
<dbReference type="GO" id="GO:0052621">
    <property type="term" value="F:diguanylate cyclase activity"/>
    <property type="evidence" value="ECO:0007669"/>
    <property type="project" value="UniProtKB-EC"/>
</dbReference>
<feature type="transmembrane region" description="Helical" evidence="2">
    <location>
        <begin position="189"/>
        <end position="212"/>
    </location>
</feature>
<sequence>MCPARPDQAARRAGLRAPQRRDRGPRPPLRGRRTALLAPAALVVTCTWSLVTSRTDAFDAGVLALEVAATAAPVGCALLTRTAHARRALLLLSAYFGLTLLGDGYWLLSVAPGGPDYTAGEVEPGFTVATQIVRYLALVLLVHLAVPPGPGPGGRAAPPSARAADAAPTPRAGRGRRTGRGGPDRSSALVLLQAGASTAAVVLLVTPVGTIVAEGKSYSVYSFFDLVVTAVAAAVVGRALAAPARPPRRQLRQLVATATGVVGLVLGDALTAVGLARASSPGWTAGVVFAVTGAVVVMVTWLHPAPRPTGPESALPPPPVRSHPRLGVTAAVVVQLVLPVVITVLATAHVVTAQRGGGDEVQAATVGTAAAAVALSLLHAGLRLVRAHRDEQHAAAAGRDELTGAYTRRGFTAFALRHLHEHHHPAGRHPAPGGHPRAGLVPAQAGPAPTDGWSVALLDLDGFKAVNDTFGHDAGDTVLRVVAQRAAEVIDGHGILARFGGDEFVALLDTGPPASTSTRQLLHRLEEAVTGPITLQGSGEDITVGVSIGVAAVLPPGRGEDVSAALKQADDGMYRQKRRHHP</sequence>
<evidence type="ECO:0000313" key="4">
    <source>
        <dbReference type="EMBL" id="MEZ0492569.1"/>
    </source>
</evidence>
<feature type="transmembrane region" description="Helical" evidence="2">
    <location>
        <begin position="128"/>
        <end position="146"/>
    </location>
</feature>
<protein>
    <submittedName>
        <fullName evidence="4">Diguanylate cyclase</fullName>
        <ecNumber evidence="4">2.7.7.65</ecNumber>
    </submittedName>
</protein>
<accession>A0ABV4I1M0</accession>
<dbReference type="Pfam" id="PF00990">
    <property type="entry name" value="GGDEF"/>
    <property type="match status" value="1"/>
</dbReference>